<dbReference type="STRING" id="339671.Asuc_1109"/>
<proteinExistence type="predicted"/>
<dbReference type="AlphaFoldDB" id="A6VNC8"/>
<name>A6VNC8_ACTSZ</name>
<dbReference type="PANTHER" id="PTHR37530">
    <property type="entry name" value="OUTER MEMBRANE PROTEIN SLP"/>
    <property type="match status" value="1"/>
</dbReference>
<evidence type="ECO:0000313" key="1">
    <source>
        <dbReference type="EMBL" id="ABR74475.1"/>
    </source>
</evidence>
<organism evidence="1 2">
    <name type="scientific">Actinobacillus succinogenes (strain ATCC 55618 / DSM 22257 / CCUG 43843 / 130Z)</name>
    <dbReference type="NCBI Taxonomy" id="339671"/>
    <lineage>
        <taxon>Bacteria</taxon>
        <taxon>Pseudomonadati</taxon>
        <taxon>Pseudomonadota</taxon>
        <taxon>Gammaproteobacteria</taxon>
        <taxon>Pasteurellales</taxon>
        <taxon>Pasteurellaceae</taxon>
        <taxon>Actinobacillus</taxon>
    </lineage>
</organism>
<accession>A6VNC8</accession>
<dbReference type="HOGENOM" id="CLU_100924_0_1_6"/>
<dbReference type="NCBIfam" id="TIGR00752">
    <property type="entry name" value="slp"/>
    <property type="match status" value="1"/>
</dbReference>
<dbReference type="KEGG" id="asu:Asuc_1109"/>
<dbReference type="GO" id="GO:0019867">
    <property type="term" value="C:outer membrane"/>
    <property type="evidence" value="ECO:0007669"/>
    <property type="project" value="InterPro"/>
</dbReference>
<evidence type="ECO:0000313" key="2">
    <source>
        <dbReference type="Proteomes" id="UP000001114"/>
    </source>
</evidence>
<dbReference type="PANTHER" id="PTHR37530:SF1">
    <property type="entry name" value="OUTER MEMBRANE PROTEIN SLP"/>
    <property type="match status" value="1"/>
</dbReference>
<sequence length="208" mass="23955">MEKTPSILLTMMSEKTRFLTCVTKPKKTWLFLTALCLTACISPPQGLEKDAFTIQQLSKIDADDYACRCRIVRLGGKILSVRALKDQTRVEIMSLPVSSFSAKPVWDGATDGRFIAYLPGFVDPESLKSQYITVKGTLTGKEQGKIDQADYHFPVVKATAFKHWQLVREYYYAPYWDDDFYYGYGFGPRWGYYGGFWHREPRVRTILR</sequence>
<dbReference type="EMBL" id="CP000746">
    <property type="protein sequence ID" value="ABR74475.1"/>
    <property type="molecule type" value="Genomic_DNA"/>
</dbReference>
<dbReference type="eggNOG" id="COG3065">
    <property type="taxonomic scope" value="Bacteria"/>
</dbReference>
<keyword evidence="1" id="KW-0449">Lipoprotein</keyword>
<gene>
    <name evidence="1" type="ordered locus">Asuc_1109</name>
</gene>
<dbReference type="Pfam" id="PF03843">
    <property type="entry name" value="Slp"/>
    <property type="match status" value="1"/>
</dbReference>
<protein>
    <submittedName>
        <fullName evidence="1">Outer membrane lipoprotein, Slp family</fullName>
    </submittedName>
</protein>
<dbReference type="Proteomes" id="UP000001114">
    <property type="component" value="Chromosome"/>
</dbReference>
<keyword evidence="2" id="KW-1185">Reference proteome</keyword>
<dbReference type="InterPro" id="IPR004658">
    <property type="entry name" value="OMP_Slp"/>
</dbReference>
<reference evidence="2" key="1">
    <citation type="journal article" date="2010" name="BMC Genomics">
        <title>A genomic perspective on the potential of Actinobacillus succinogenes for industrial succinate production.</title>
        <authorList>
            <person name="McKinlay J.B."/>
            <person name="Laivenieks M."/>
            <person name="Schindler B.D."/>
            <person name="McKinlay A.A."/>
            <person name="Siddaramappa S."/>
            <person name="Challacombe J.F."/>
            <person name="Lowry S.R."/>
            <person name="Clum A."/>
            <person name="Lapidus A.L."/>
            <person name="Burkhart K.B."/>
            <person name="Harkins V."/>
            <person name="Vieille C."/>
        </authorList>
    </citation>
    <scope>NUCLEOTIDE SEQUENCE [LARGE SCALE GENOMIC DNA]</scope>
    <source>
        <strain evidence="2">ATCC 55618 / DSM 22257 / CCUG 43843 / 130Z</strain>
    </source>
</reference>
<dbReference type="PIRSF" id="PIRSF004982">
    <property type="entry name" value="SlP"/>
    <property type="match status" value="1"/>
</dbReference>